<reference evidence="3 4" key="1">
    <citation type="submission" date="2018-09" db="EMBL/GenBank/DDBJ databases">
        <title>Genome comparison of Alicycliphilus sp. BQ1, a polyurethanolytic bacterium, with its closest phylogenetic relatives Alicycliphilus denitrificans BC and K601, unable to attack polyurethane.</title>
        <authorList>
            <person name="Loza-Tavera H."/>
            <person name="Lozano L."/>
            <person name="Cevallos M."/>
            <person name="Maya-Lucas O."/>
            <person name="Garcia-Mena J."/>
            <person name="Hernandez J."/>
        </authorList>
    </citation>
    <scope>NUCLEOTIDE SEQUENCE [LARGE SCALE GENOMIC DNA]</scope>
    <source>
        <strain evidence="3 4">BQ1</strain>
    </source>
</reference>
<name>A0A3R7EZ11_9BURK</name>
<protein>
    <submittedName>
        <fullName evidence="3">ComF family protein</fullName>
    </submittedName>
</protein>
<dbReference type="RefSeq" id="WP_094438139.1">
    <property type="nucleotide sequence ID" value="NZ_NKDB02000002.1"/>
</dbReference>
<dbReference type="Pfam" id="PF00156">
    <property type="entry name" value="Pribosyltran"/>
    <property type="match status" value="1"/>
</dbReference>
<dbReference type="InterPro" id="IPR051910">
    <property type="entry name" value="ComF/GntX_DNA_util-trans"/>
</dbReference>
<dbReference type="InterPro" id="IPR029057">
    <property type="entry name" value="PRTase-like"/>
</dbReference>
<dbReference type="PANTHER" id="PTHR47505:SF1">
    <property type="entry name" value="DNA UTILIZATION PROTEIN YHGH"/>
    <property type="match status" value="1"/>
</dbReference>
<dbReference type="EMBL" id="NKDB02000002">
    <property type="protein sequence ID" value="RKJ96577.1"/>
    <property type="molecule type" value="Genomic_DNA"/>
</dbReference>
<sequence>MADTRPAGISQHWRRGLHALAGLAAGLPSQCAVCHAWPARRLCDACRAQFAQPGARCGTCAAVVPDGVAQCGECLRHPPPLDACLAAVSYGFPWAHLLAQFKFQADPGWAAALAGLMRQAPGAQAAIAQADLVLPVPLSRERLRQRGYNQALLLARRLGSPHVHPHLLLRTRDAEAQSHLTRAQRLRNLRGAFMLDPLLAAQASGRRVLLVDDVMTTGATLHAAAAPLREAGARHVAAIVLARTP</sequence>
<dbReference type="SUPFAM" id="SSF53271">
    <property type="entry name" value="PRTase-like"/>
    <property type="match status" value="1"/>
</dbReference>
<dbReference type="CDD" id="cd06223">
    <property type="entry name" value="PRTases_typeI"/>
    <property type="match status" value="1"/>
</dbReference>
<comment type="caution">
    <text evidence="3">The sequence shown here is derived from an EMBL/GenBank/DDBJ whole genome shotgun (WGS) entry which is preliminary data.</text>
</comment>
<dbReference type="AlphaFoldDB" id="A0A3R7EZ11"/>
<comment type="similarity">
    <text evidence="1">Belongs to the ComF/GntX family.</text>
</comment>
<dbReference type="Proteomes" id="UP000216225">
    <property type="component" value="Unassembled WGS sequence"/>
</dbReference>
<dbReference type="Gene3D" id="3.40.50.2020">
    <property type="match status" value="1"/>
</dbReference>
<feature type="domain" description="Phosphoribosyltransferase" evidence="2">
    <location>
        <begin position="198"/>
        <end position="243"/>
    </location>
</feature>
<organism evidence="3 4">
    <name type="scientific">Alicycliphilus denitrificans</name>
    <dbReference type="NCBI Taxonomy" id="179636"/>
    <lineage>
        <taxon>Bacteria</taxon>
        <taxon>Pseudomonadati</taxon>
        <taxon>Pseudomonadota</taxon>
        <taxon>Betaproteobacteria</taxon>
        <taxon>Burkholderiales</taxon>
        <taxon>Comamonadaceae</taxon>
        <taxon>Alicycliphilus</taxon>
    </lineage>
</organism>
<evidence type="ECO:0000313" key="3">
    <source>
        <dbReference type="EMBL" id="RKJ96577.1"/>
    </source>
</evidence>
<evidence type="ECO:0000313" key="4">
    <source>
        <dbReference type="Proteomes" id="UP000216225"/>
    </source>
</evidence>
<accession>A0A3R7EZ11</accession>
<gene>
    <name evidence="3" type="ORF">CE154_011150</name>
</gene>
<dbReference type="InterPro" id="IPR000836">
    <property type="entry name" value="PRTase_dom"/>
</dbReference>
<dbReference type="PANTHER" id="PTHR47505">
    <property type="entry name" value="DNA UTILIZATION PROTEIN YHGH"/>
    <property type="match status" value="1"/>
</dbReference>
<proteinExistence type="inferred from homology"/>
<evidence type="ECO:0000256" key="1">
    <source>
        <dbReference type="ARBA" id="ARBA00008007"/>
    </source>
</evidence>
<evidence type="ECO:0000259" key="2">
    <source>
        <dbReference type="Pfam" id="PF00156"/>
    </source>
</evidence>